<dbReference type="Gene3D" id="1.20.120.1760">
    <property type="match status" value="1"/>
</dbReference>
<dbReference type="InterPro" id="IPR048254">
    <property type="entry name" value="CDP_ALCOHOL_P_TRANSF_CS"/>
</dbReference>
<keyword evidence="19" id="KW-1185">Reference proteome</keyword>
<dbReference type="InterPro" id="IPR000462">
    <property type="entry name" value="CDP-OH_P_trans"/>
</dbReference>
<dbReference type="PROSITE" id="PS00379">
    <property type="entry name" value="CDP_ALCOHOL_P_TRANSF"/>
    <property type="match status" value="1"/>
</dbReference>
<keyword evidence="8 16" id="KW-0808">Transferase</keyword>
<dbReference type="Proteomes" id="UP001597299">
    <property type="component" value="Unassembled WGS sequence"/>
</dbReference>
<dbReference type="EC" id="2.7.8.5" evidence="5"/>
<comment type="caution">
    <text evidence="18">The sequence shown here is derived from an EMBL/GenBank/DDBJ whole genome shotgun (WGS) entry which is preliminary data.</text>
</comment>
<evidence type="ECO:0000256" key="3">
    <source>
        <dbReference type="ARBA" id="ARBA00005189"/>
    </source>
</evidence>
<evidence type="ECO:0000313" key="18">
    <source>
        <dbReference type="EMBL" id="MFD2143191.1"/>
    </source>
</evidence>
<dbReference type="PANTHER" id="PTHR14269:SF62">
    <property type="entry name" value="CDP-DIACYLGLYCEROL--GLYCEROL-3-PHOSPHATE 3-PHOSPHATIDYLTRANSFERASE 1, CHLOROPLASTIC"/>
    <property type="match status" value="1"/>
</dbReference>
<keyword evidence="10 17" id="KW-1133">Transmembrane helix</keyword>
<evidence type="ECO:0000256" key="11">
    <source>
        <dbReference type="ARBA" id="ARBA00023098"/>
    </source>
</evidence>
<keyword evidence="14" id="KW-1208">Phospholipid metabolism</keyword>
<reference evidence="19" key="1">
    <citation type="journal article" date="2019" name="Int. J. Syst. Evol. Microbiol.">
        <title>The Global Catalogue of Microorganisms (GCM) 10K type strain sequencing project: providing services to taxonomists for standard genome sequencing and annotation.</title>
        <authorList>
            <consortium name="The Broad Institute Genomics Platform"/>
            <consortium name="The Broad Institute Genome Sequencing Center for Infectious Disease"/>
            <person name="Wu L."/>
            <person name="Ma J."/>
        </authorList>
    </citation>
    <scope>NUCLEOTIDE SEQUENCE [LARGE SCALE GENOMIC DNA]</scope>
    <source>
        <strain evidence="19">CCM 7435</strain>
    </source>
</reference>
<protein>
    <recommendedName>
        <fullName evidence="6">CDP-diacylglycerol--glycerol-3-phosphate 3-phosphatidyltransferase</fullName>
        <ecNumber evidence="5">2.7.8.5</ecNumber>
    </recommendedName>
</protein>
<dbReference type="PIRSF" id="PIRSF000847">
    <property type="entry name" value="Phos_ph_gly_syn"/>
    <property type="match status" value="1"/>
</dbReference>
<evidence type="ECO:0000256" key="5">
    <source>
        <dbReference type="ARBA" id="ARBA00013170"/>
    </source>
</evidence>
<gene>
    <name evidence="18" type="ORF">ACFSNC_22525</name>
</gene>
<dbReference type="InterPro" id="IPR043130">
    <property type="entry name" value="CDP-OH_PTrfase_TM_dom"/>
</dbReference>
<comment type="similarity">
    <text evidence="4 16">Belongs to the CDP-alcohol phosphatidyltransferase class-I family.</text>
</comment>
<organism evidence="18 19">
    <name type="scientific">Ancylobacter oerskovii</name>
    <dbReference type="NCBI Taxonomy" id="459519"/>
    <lineage>
        <taxon>Bacteria</taxon>
        <taxon>Pseudomonadati</taxon>
        <taxon>Pseudomonadota</taxon>
        <taxon>Alphaproteobacteria</taxon>
        <taxon>Hyphomicrobiales</taxon>
        <taxon>Xanthobacteraceae</taxon>
        <taxon>Ancylobacter</taxon>
    </lineage>
</organism>
<dbReference type="InterPro" id="IPR050324">
    <property type="entry name" value="CDP-alcohol_PTase-I"/>
</dbReference>
<keyword evidence="13" id="KW-0594">Phospholipid biosynthesis</keyword>
<evidence type="ECO:0000256" key="2">
    <source>
        <dbReference type="ARBA" id="ARBA00005042"/>
    </source>
</evidence>
<evidence type="ECO:0000256" key="10">
    <source>
        <dbReference type="ARBA" id="ARBA00022989"/>
    </source>
</evidence>
<feature type="transmembrane region" description="Helical" evidence="17">
    <location>
        <begin position="146"/>
        <end position="168"/>
    </location>
</feature>
<evidence type="ECO:0000256" key="16">
    <source>
        <dbReference type="RuleBase" id="RU003750"/>
    </source>
</evidence>
<feature type="transmembrane region" description="Helical" evidence="17">
    <location>
        <begin position="118"/>
        <end position="140"/>
    </location>
</feature>
<accession>A0ABW4Z3L2</accession>
<comment type="pathway">
    <text evidence="3">Lipid metabolism.</text>
</comment>
<comment type="subcellular location">
    <subcellularLocation>
        <location evidence="1">Membrane</location>
        <topology evidence="1">Multi-pass membrane protein</topology>
    </subcellularLocation>
</comment>
<dbReference type="Pfam" id="PF01066">
    <property type="entry name" value="CDP-OH_P_transf"/>
    <property type="match status" value="1"/>
</dbReference>
<evidence type="ECO:0000256" key="1">
    <source>
        <dbReference type="ARBA" id="ARBA00004141"/>
    </source>
</evidence>
<keyword evidence="9 17" id="KW-0812">Transmembrane</keyword>
<keyword evidence="11" id="KW-0443">Lipid metabolism</keyword>
<dbReference type="RefSeq" id="WP_213355767.1">
    <property type="nucleotide sequence ID" value="NZ_JAHBGB010000044.1"/>
</dbReference>
<evidence type="ECO:0000256" key="8">
    <source>
        <dbReference type="ARBA" id="ARBA00022679"/>
    </source>
</evidence>
<sequence>MNLPNTITVLRLFAVPAVVWAIADGRIALAFWIFLAAGISDAVDGFIARHFDMQSELGAYLDPVADKALLVSIYVALALAGQVPGWLALAVVVRDVLIVGAVAAAFAMEKPVTIRPLIVSKLNTAAQIGFAALMLGARGFDIPIGHAYQVGLVLVAGLTALSALAYLFEWSRHLAR</sequence>
<dbReference type="EMBL" id="JBHUHD010000001">
    <property type="protein sequence ID" value="MFD2143191.1"/>
    <property type="molecule type" value="Genomic_DNA"/>
</dbReference>
<evidence type="ECO:0000256" key="17">
    <source>
        <dbReference type="SAM" id="Phobius"/>
    </source>
</evidence>
<evidence type="ECO:0000256" key="4">
    <source>
        <dbReference type="ARBA" id="ARBA00010441"/>
    </source>
</evidence>
<evidence type="ECO:0000256" key="6">
    <source>
        <dbReference type="ARBA" id="ARBA00014944"/>
    </source>
</evidence>
<comment type="pathway">
    <text evidence="2">Phospholipid metabolism; phosphatidylglycerol biosynthesis; phosphatidylglycerol from CDP-diacylglycerol: step 1/2.</text>
</comment>
<name>A0ABW4Z3L2_9HYPH</name>
<evidence type="ECO:0000313" key="19">
    <source>
        <dbReference type="Proteomes" id="UP001597299"/>
    </source>
</evidence>
<feature type="transmembrane region" description="Helical" evidence="17">
    <location>
        <begin position="7"/>
        <end position="23"/>
    </location>
</feature>
<dbReference type="InterPro" id="IPR004570">
    <property type="entry name" value="Phosphatidylglycerol_P_synth"/>
</dbReference>
<evidence type="ECO:0000256" key="14">
    <source>
        <dbReference type="ARBA" id="ARBA00023264"/>
    </source>
</evidence>
<comment type="catalytic activity">
    <reaction evidence="15">
        <text>a CDP-1,2-diacyl-sn-glycerol + sn-glycerol 3-phosphate = a 1,2-diacyl-sn-glycero-3-phospho-(1'-sn-glycero-3'-phosphate) + CMP + H(+)</text>
        <dbReference type="Rhea" id="RHEA:12593"/>
        <dbReference type="ChEBI" id="CHEBI:15378"/>
        <dbReference type="ChEBI" id="CHEBI:57597"/>
        <dbReference type="ChEBI" id="CHEBI:58332"/>
        <dbReference type="ChEBI" id="CHEBI:60110"/>
        <dbReference type="ChEBI" id="CHEBI:60377"/>
        <dbReference type="EC" id="2.7.8.5"/>
    </reaction>
</comment>
<evidence type="ECO:0000256" key="13">
    <source>
        <dbReference type="ARBA" id="ARBA00023209"/>
    </source>
</evidence>
<dbReference type="GO" id="GO:0016740">
    <property type="term" value="F:transferase activity"/>
    <property type="evidence" value="ECO:0007669"/>
    <property type="project" value="UniProtKB-KW"/>
</dbReference>
<dbReference type="PANTHER" id="PTHR14269">
    <property type="entry name" value="CDP-DIACYLGLYCEROL--GLYCEROL-3-PHOSPHATE 3-PHOSPHATIDYLTRANSFERASE-RELATED"/>
    <property type="match status" value="1"/>
</dbReference>
<evidence type="ECO:0000256" key="15">
    <source>
        <dbReference type="ARBA" id="ARBA00048586"/>
    </source>
</evidence>
<keyword evidence="12 17" id="KW-0472">Membrane</keyword>
<evidence type="ECO:0000256" key="12">
    <source>
        <dbReference type="ARBA" id="ARBA00023136"/>
    </source>
</evidence>
<evidence type="ECO:0000256" key="9">
    <source>
        <dbReference type="ARBA" id="ARBA00022692"/>
    </source>
</evidence>
<proteinExistence type="inferred from homology"/>
<keyword evidence="7" id="KW-0444">Lipid biosynthesis</keyword>
<evidence type="ECO:0000256" key="7">
    <source>
        <dbReference type="ARBA" id="ARBA00022516"/>
    </source>
</evidence>